<gene>
    <name evidence="2" type="ORF">FVP33_18060</name>
</gene>
<keyword evidence="3" id="KW-1185">Reference proteome</keyword>
<feature type="region of interest" description="Disordered" evidence="1">
    <location>
        <begin position="112"/>
        <end position="138"/>
    </location>
</feature>
<evidence type="ECO:0000313" key="2">
    <source>
        <dbReference type="EMBL" id="TXN28371.1"/>
    </source>
</evidence>
<dbReference type="AlphaFoldDB" id="A0A5C8UJG0"/>
<protein>
    <submittedName>
        <fullName evidence="2">Uncharacterized protein</fullName>
    </submittedName>
</protein>
<dbReference type="Proteomes" id="UP000321379">
    <property type="component" value="Unassembled WGS sequence"/>
</dbReference>
<reference evidence="2 3" key="1">
    <citation type="submission" date="2019-08" db="EMBL/GenBank/DDBJ databases">
        <title>Bacterial whole genome sequence for Glaciihabitans sp. CHu50b-6-2.</title>
        <authorList>
            <person name="Jin L."/>
        </authorList>
    </citation>
    <scope>NUCLEOTIDE SEQUENCE [LARGE SCALE GENOMIC DNA]</scope>
    <source>
        <strain evidence="2 3">CHu50b-6-2</strain>
    </source>
</reference>
<organism evidence="2 3">
    <name type="scientific">Lacisediminihabitans profunda</name>
    <dbReference type="NCBI Taxonomy" id="2594790"/>
    <lineage>
        <taxon>Bacteria</taxon>
        <taxon>Bacillati</taxon>
        <taxon>Actinomycetota</taxon>
        <taxon>Actinomycetes</taxon>
        <taxon>Micrococcales</taxon>
        <taxon>Microbacteriaceae</taxon>
        <taxon>Lacisediminihabitans</taxon>
    </lineage>
</organism>
<sequence>MSAVEPVDPRVRLAIVQWPSDAPRGAVSTFCADCDHRSAFKSGGTVGDTRRAGRMDLRHVPGHLRHTRRRRRLLHPRRDTRRHHEVLAAKLRRLRRPDVLGIGPVRLVIAGHHRRPDQRPGRLHHAPEGGCPKVAPST</sequence>
<evidence type="ECO:0000256" key="1">
    <source>
        <dbReference type="SAM" id="MobiDB-lite"/>
    </source>
</evidence>
<dbReference type="EMBL" id="VRMG01000015">
    <property type="protein sequence ID" value="TXN28371.1"/>
    <property type="molecule type" value="Genomic_DNA"/>
</dbReference>
<feature type="compositionally biased region" description="Basic residues" evidence="1">
    <location>
        <begin position="112"/>
        <end position="124"/>
    </location>
</feature>
<comment type="caution">
    <text evidence="2">The sequence shown here is derived from an EMBL/GenBank/DDBJ whole genome shotgun (WGS) entry which is preliminary data.</text>
</comment>
<accession>A0A5C8UJG0</accession>
<name>A0A5C8UJG0_9MICO</name>
<proteinExistence type="predicted"/>
<evidence type="ECO:0000313" key="3">
    <source>
        <dbReference type="Proteomes" id="UP000321379"/>
    </source>
</evidence>